<dbReference type="AlphaFoldDB" id="A0A0F9JJD2"/>
<dbReference type="EMBL" id="LAZR01009944">
    <property type="protein sequence ID" value="KKM69708.1"/>
    <property type="molecule type" value="Genomic_DNA"/>
</dbReference>
<protein>
    <submittedName>
        <fullName evidence="1">Uncharacterized protein</fullName>
    </submittedName>
</protein>
<gene>
    <name evidence="1" type="ORF">LCGC14_1447990</name>
</gene>
<name>A0A0F9JJD2_9ZZZZ</name>
<evidence type="ECO:0000313" key="1">
    <source>
        <dbReference type="EMBL" id="KKM69708.1"/>
    </source>
</evidence>
<accession>A0A0F9JJD2</accession>
<reference evidence="1" key="1">
    <citation type="journal article" date="2015" name="Nature">
        <title>Complex archaea that bridge the gap between prokaryotes and eukaryotes.</title>
        <authorList>
            <person name="Spang A."/>
            <person name="Saw J.H."/>
            <person name="Jorgensen S.L."/>
            <person name="Zaremba-Niedzwiedzka K."/>
            <person name="Martijn J."/>
            <person name="Lind A.E."/>
            <person name="van Eijk R."/>
            <person name="Schleper C."/>
            <person name="Guy L."/>
            <person name="Ettema T.J."/>
        </authorList>
    </citation>
    <scope>NUCLEOTIDE SEQUENCE</scope>
</reference>
<organism evidence="1">
    <name type="scientific">marine sediment metagenome</name>
    <dbReference type="NCBI Taxonomy" id="412755"/>
    <lineage>
        <taxon>unclassified sequences</taxon>
        <taxon>metagenomes</taxon>
        <taxon>ecological metagenomes</taxon>
    </lineage>
</organism>
<comment type="caution">
    <text evidence="1">The sequence shown here is derived from an EMBL/GenBank/DDBJ whole genome shotgun (WGS) entry which is preliminary data.</text>
</comment>
<proteinExistence type="predicted"/>
<sequence length="106" mass="11831">MPSAPVRECGCPEWARCVHFDRHVLWLADTAKVSYKSKFPVPGRYKVGIGTEVRFDTDTGILNLFGDTRDPEMLMRLADVFDTDDPAEANAAFGRRAEALRLGEDA</sequence>